<gene>
    <name evidence="1" type="ORF">IX84_21360</name>
</gene>
<evidence type="ECO:0008006" key="3">
    <source>
        <dbReference type="Google" id="ProtNLM"/>
    </source>
</evidence>
<proteinExistence type="predicted"/>
<name>A0A098S5A9_9BACT</name>
<comment type="caution">
    <text evidence="1">The sequence shown here is derived from an EMBL/GenBank/DDBJ whole genome shotgun (WGS) entry which is preliminary data.</text>
</comment>
<dbReference type="Proteomes" id="UP000029736">
    <property type="component" value="Unassembled WGS sequence"/>
</dbReference>
<organism evidence="1 2">
    <name type="scientific">Phaeodactylibacter xiamenensis</name>
    <dbReference type="NCBI Taxonomy" id="1524460"/>
    <lineage>
        <taxon>Bacteria</taxon>
        <taxon>Pseudomonadati</taxon>
        <taxon>Bacteroidota</taxon>
        <taxon>Saprospiria</taxon>
        <taxon>Saprospirales</taxon>
        <taxon>Haliscomenobacteraceae</taxon>
        <taxon>Phaeodactylibacter</taxon>
    </lineage>
</organism>
<dbReference type="AlphaFoldDB" id="A0A098S5A9"/>
<dbReference type="STRING" id="1524460.IX84_21360"/>
<dbReference type="EMBL" id="JPOS01000079">
    <property type="protein sequence ID" value="KGE86352.1"/>
    <property type="molecule type" value="Genomic_DNA"/>
</dbReference>
<evidence type="ECO:0000313" key="1">
    <source>
        <dbReference type="EMBL" id="KGE86352.1"/>
    </source>
</evidence>
<sequence>MDFYKINRTALVVKPKPALIEWANEVFPEQPLDYADMDQHDEADIFLLPDFEDVEDVLSHLKANVEDLLSVLLEGWSLDENDWPETLDWALFERFYDYHVETMVTDTIEED</sequence>
<evidence type="ECO:0000313" key="2">
    <source>
        <dbReference type="Proteomes" id="UP000029736"/>
    </source>
</evidence>
<protein>
    <recommendedName>
        <fullName evidence="3">VacJ</fullName>
    </recommendedName>
</protein>
<keyword evidence="2" id="KW-1185">Reference proteome</keyword>
<dbReference type="RefSeq" id="WP_044225066.1">
    <property type="nucleotide sequence ID" value="NZ_CAKZLC010000473.1"/>
</dbReference>
<accession>A0A098S5A9</accession>
<reference evidence="1 2" key="1">
    <citation type="journal article" date="2014" name="Int. J. Syst. Evol. Microbiol.">
        <title>Phaeodactylibacter xiamenensis gen. nov., sp. nov., a member of the family Saprospiraceae isolated from the marine alga Phaeodactylum tricornutum.</title>
        <authorList>
            <person name="Chen Z.Jr."/>
            <person name="Lei X."/>
            <person name="Lai Q."/>
            <person name="Li Y."/>
            <person name="Zhang B."/>
            <person name="Zhang J."/>
            <person name="Zhang H."/>
            <person name="Yang L."/>
            <person name="Zheng W."/>
            <person name="Tian Y."/>
            <person name="Yu Z."/>
            <person name="Xu H.Jr."/>
            <person name="Zheng T."/>
        </authorList>
    </citation>
    <scope>NUCLEOTIDE SEQUENCE [LARGE SCALE GENOMIC DNA]</scope>
    <source>
        <strain evidence="1 2">KD52</strain>
    </source>
</reference>
<dbReference type="OrthoDB" id="8602450at2"/>